<proteinExistence type="predicted"/>
<organism evidence="2 3">
    <name type="scientific">Gymnopus androsaceus JB14</name>
    <dbReference type="NCBI Taxonomy" id="1447944"/>
    <lineage>
        <taxon>Eukaryota</taxon>
        <taxon>Fungi</taxon>
        <taxon>Dikarya</taxon>
        <taxon>Basidiomycota</taxon>
        <taxon>Agaricomycotina</taxon>
        <taxon>Agaricomycetes</taxon>
        <taxon>Agaricomycetidae</taxon>
        <taxon>Agaricales</taxon>
        <taxon>Marasmiineae</taxon>
        <taxon>Omphalotaceae</taxon>
        <taxon>Gymnopus</taxon>
    </lineage>
</organism>
<keyword evidence="1" id="KW-0175">Coiled coil</keyword>
<dbReference type="PANTHER" id="PTHR38926">
    <property type="entry name" value="F-BOX DOMAIN CONTAINING PROTEIN, EXPRESSED"/>
    <property type="match status" value="1"/>
</dbReference>
<dbReference type="AlphaFoldDB" id="A0A6A4HBM6"/>
<keyword evidence="3" id="KW-1185">Reference proteome</keyword>
<dbReference type="Gene3D" id="1.20.1280.50">
    <property type="match status" value="1"/>
</dbReference>
<dbReference type="Gene3D" id="3.80.10.10">
    <property type="entry name" value="Ribonuclease Inhibitor"/>
    <property type="match status" value="1"/>
</dbReference>
<dbReference type="PANTHER" id="PTHR38926:SF5">
    <property type="entry name" value="F-BOX AND LEUCINE-RICH REPEAT PROTEIN 6"/>
    <property type="match status" value="1"/>
</dbReference>
<feature type="coiled-coil region" evidence="1">
    <location>
        <begin position="43"/>
        <end position="70"/>
    </location>
</feature>
<name>A0A6A4HBM6_9AGAR</name>
<accession>A0A6A4HBM6</accession>
<reference evidence="2" key="1">
    <citation type="journal article" date="2019" name="Environ. Microbiol.">
        <title>Fungal ecological strategies reflected in gene transcription - a case study of two litter decomposers.</title>
        <authorList>
            <person name="Barbi F."/>
            <person name="Kohler A."/>
            <person name="Barry K."/>
            <person name="Baskaran P."/>
            <person name="Daum C."/>
            <person name="Fauchery L."/>
            <person name="Ihrmark K."/>
            <person name="Kuo A."/>
            <person name="LaButti K."/>
            <person name="Lipzen A."/>
            <person name="Morin E."/>
            <person name="Grigoriev I.V."/>
            <person name="Henrissat B."/>
            <person name="Lindahl B."/>
            <person name="Martin F."/>
        </authorList>
    </citation>
    <scope>NUCLEOTIDE SEQUENCE</scope>
    <source>
        <strain evidence="2">JB14</strain>
    </source>
</reference>
<gene>
    <name evidence="2" type="ORF">BT96DRAFT_145850</name>
</gene>
<dbReference type="Proteomes" id="UP000799118">
    <property type="component" value="Unassembled WGS sequence"/>
</dbReference>
<evidence type="ECO:0000256" key="1">
    <source>
        <dbReference type="SAM" id="Coils"/>
    </source>
</evidence>
<dbReference type="InterPro" id="IPR032675">
    <property type="entry name" value="LRR_dom_sf"/>
</dbReference>
<protein>
    <submittedName>
        <fullName evidence="2">Uncharacterized protein</fullName>
    </submittedName>
</protein>
<dbReference type="SUPFAM" id="SSF52047">
    <property type="entry name" value="RNI-like"/>
    <property type="match status" value="1"/>
</dbReference>
<evidence type="ECO:0000313" key="2">
    <source>
        <dbReference type="EMBL" id="KAE9395421.1"/>
    </source>
</evidence>
<evidence type="ECO:0000313" key="3">
    <source>
        <dbReference type="Proteomes" id="UP000799118"/>
    </source>
</evidence>
<dbReference type="EMBL" id="ML769531">
    <property type="protein sequence ID" value="KAE9395421.1"/>
    <property type="molecule type" value="Genomic_DNA"/>
</dbReference>
<dbReference type="OrthoDB" id="2854133at2759"/>
<sequence>MSPYSKCPTCGASNFTPRLDVDSDAMEERLADPSACPEIEETLSLLEEDYENCASEIARLQLQIQILSSRQQKSKACKSKLQSLLSPCSIQKLPTEILMSIFDLVSHDNQMRESPNLNSSQLWANSEDGPAAMPALVVSSVCSRWRELALAYPAIWSRISLILDAKGTNELFAVTVKLYIKRSGSSLLRLRIDTPSSFFKGLLTPHPVLSLIGLHSNRWQQLTFVGANYFSREIFSIPANVHQFPVLEALELDFCSRESLEVFGQAPCLRSLCVSYLVIELRSNFPWKQLTSLDVACKGRMDGLAYFCPNITSLQLRLDHFSPFPEIATPPRVFPALQSLSVIITDILEEANLERSFIRYLVVTLFGILPEPFFLRLDQPFNTRLTAPRE</sequence>